<evidence type="ECO:0000256" key="1">
    <source>
        <dbReference type="ARBA" id="ARBA00023002"/>
    </source>
</evidence>
<name>A0A2K9PTH5_9FLAO</name>
<accession>A0A2K9PTH5</accession>
<dbReference type="Gene3D" id="3.40.50.720">
    <property type="entry name" value="NAD(P)-binding Rossmann-like Domain"/>
    <property type="match status" value="1"/>
</dbReference>
<dbReference type="SUPFAM" id="SSF51735">
    <property type="entry name" value="NAD(P)-binding Rossmann-fold domains"/>
    <property type="match status" value="1"/>
</dbReference>
<protein>
    <submittedName>
        <fullName evidence="3">Prephenate dehydrogenase</fullName>
    </submittedName>
</protein>
<dbReference type="NCBIfam" id="NF006307">
    <property type="entry name" value="PRK08507.1"/>
    <property type="match status" value="1"/>
</dbReference>
<dbReference type="GO" id="GO:0008977">
    <property type="term" value="F:prephenate dehydrogenase (NAD+) activity"/>
    <property type="evidence" value="ECO:0007669"/>
    <property type="project" value="InterPro"/>
</dbReference>
<dbReference type="GO" id="GO:0004665">
    <property type="term" value="F:prephenate dehydrogenase (NADP+) activity"/>
    <property type="evidence" value="ECO:0007669"/>
    <property type="project" value="InterPro"/>
</dbReference>
<gene>
    <name evidence="3" type="ORF">C1H87_15950</name>
</gene>
<sequence>MKNIYIIGVGLIGGSLAIDIKKNNPETVIHGISRKQTTLDEALSLNLIDKKATLDDIDKADLVIISIPVDATVKMLPTILDKIHDSGLVVDAGSTKLDICKVVEDHPKRRNFLAMHPIAGTEHSGPSAAMSGLFKGKTNIVCEVEKTAFKLQEKALKLFADIGMRMRYMNPEAHDKHIAYMSHLSHISSFMLGKTVIDKEKNERDIFDMAGSGFASTVRLAKSSPEMWTPIFKQNKENVIETLEEYIDNLKLFKELMEKDDFEAVYNEMKNTNHIKQILNGIA</sequence>
<dbReference type="Gene3D" id="1.10.3660.10">
    <property type="entry name" value="6-phosphogluconate dehydrogenase C-terminal like domain"/>
    <property type="match status" value="1"/>
</dbReference>
<keyword evidence="1" id="KW-0560">Oxidoreductase</keyword>
<reference evidence="3 4" key="1">
    <citation type="submission" date="2018-01" db="EMBL/GenBank/DDBJ databases">
        <title>Complete genome sequence of Flavivirga eckloniae ECD14 isolated from seaweed Ecklonia cava.</title>
        <authorList>
            <person name="Lee J.H."/>
            <person name="Baik K.S."/>
            <person name="Seong C.N."/>
        </authorList>
    </citation>
    <scope>NUCLEOTIDE SEQUENCE [LARGE SCALE GENOMIC DNA]</scope>
    <source>
        <strain evidence="3 4">ECD14</strain>
    </source>
</reference>
<dbReference type="AlphaFoldDB" id="A0A2K9PTH5"/>
<dbReference type="KEGG" id="fek:C1H87_15950"/>
<dbReference type="GO" id="GO:0070403">
    <property type="term" value="F:NAD+ binding"/>
    <property type="evidence" value="ECO:0007669"/>
    <property type="project" value="InterPro"/>
</dbReference>
<dbReference type="Pfam" id="PF02153">
    <property type="entry name" value="PDH_N"/>
    <property type="match status" value="1"/>
</dbReference>
<dbReference type="RefSeq" id="WP_102756770.1">
    <property type="nucleotide sequence ID" value="NZ_CP025791.1"/>
</dbReference>
<dbReference type="GO" id="GO:0006571">
    <property type="term" value="P:tyrosine biosynthetic process"/>
    <property type="evidence" value="ECO:0007669"/>
    <property type="project" value="InterPro"/>
</dbReference>
<dbReference type="Proteomes" id="UP000235826">
    <property type="component" value="Chromosome"/>
</dbReference>
<dbReference type="InterPro" id="IPR050812">
    <property type="entry name" value="Preph/Arog_dehydrog"/>
</dbReference>
<evidence type="ECO:0000313" key="4">
    <source>
        <dbReference type="Proteomes" id="UP000235826"/>
    </source>
</evidence>
<dbReference type="InterPro" id="IPR036291">
    <property type="entry name" value="NAD(P)-bd_dom_sf"/>
</dbReference>
<dbReference type="InterPro" id="IPR003099">
    <property type="entry name" value="Prephen_DH"/>
</dbReference>
<dbReference type="PANTHER" id="PTHR21363">
    <property type="entry name" value="PREPHENATE DEHYDROGENASE"/>
    <property type="match status" value="1"/>
</dbReference>
<dbReference type="EMBL" id="CP025791">
    <property type="protein sequence ID" value="AUP80118.1"/>
    <property type="molecule type" value="Genomic_DNA"/>
</dbReference>
<organism evidence="3 4">
    <name type="scientific">Flavivirga eckloniae</name>
    <dbReference type="NCBI Taxonomy" id="1803846"/>
    <lineage>
        <taxon>Bacteria</taxon>
        <taxon>Pseudomonadati</taxon>
        <taxon>Bacteroidota</taxon>
        <taxon>Flavobacteriia</taxon>
        <taxon>Flavobacteriales</taxon>
        <taxon>Flavobacteriaceae</taxon>
        <taxon>Flavivirga</taxon>
    </lineage>
</organism>
<dbReference type="PROSITE" id="PS51176">
    <property type="entry name" value="PDH_ADH"/>
    <property type="match status" value="1"/>
</dbReference>
<keyword evidence="4" id="KW-1185">Reference proteome</keyword>
<dbReference type="Pfam" id="PF20463">
    <property type="entry name" value="PDH_C"/>
    <property type="match status" value="1"/>
</dbReference>
<evidence type="ECO:0000313" key="3">
    <source>
        <dbReference type="EMBL" id="AUP80118.1"/>
    </source>
</evidence>
<proteinExistence type="predicted"/>
<evidence type="ECO:0000259" key="2">
    <source>
        <dbReference type="PROSITE" id="PS51176"/>
    </source>
</evidence>
<feature type="domain" description="Prephenate/arogenate dehydrogenase" evidence="2">
    <location>
        <begin position="2"/>
        <end position="283"/>
    </location>
</feature>
<dbReference type="SUPFAM" id="SSF48179">
    <property type="entry name" value="6-phosphogluconate dehydrogenase C-terminal domain-like"/>
    <property type="match status" value="1"/>
</dbReference>
<dbReference type="InterPro" id="IPR046826">
    <property type="entry name" value="PDH_N"/>
</dbReference>
<dbReference type="FunFam" id="3.40.50.720:FF:000208">
    <property type="entry name" value="Prephenate dehydrogenase"/>
    <property type="match status" value="1"/>
</dbReference>
<dbReference type="OrthoDB" id="9802008at2"/>
<dbReference type="InterPro" id="IPR046825">
    <property type="entry name" value="PDH_C"/>
</dbReference>
<dbReference type="PANTHER" id="PTHR21363:SF0">
    <property type="entry name" value="PREPHENATE DEHYDROGENASE [NADP(+)]"/>
    <property type="match status" value="1"/>
</dbReference>
<dbReference type="InterPro" id="IPR008927">
    <property type="entry name" value="6-PGluconate_DH-like_C_sf"/>
</dbReference>